<dbReference type="Gene3D" id="1.10.10.2840">
    <property type="entry name" value="PucR C-terminal helix-turn-helix domain"/>
    <property type="match status" value="1"/>
</dbReference>
<dbReference type="InterPro" id="IPR025736">
    <property type="entry name" value="PucR_C-HTH_dom"/>
</dbReference>
<dbReference type="AlphaFoldDB" id="A0A9D1LQ44"/>
<reference evidence="4" key="2">
    <citation type="journal article" date="2021" name="PeerJ">
        <title>Extensive microbial diversity within the chicken gut microbiome revealed by metagenomics and culture.</title>
        <authorList>
            <person name="Gilroy R."/>
            <person name="Ravi A."/>
            <person name="Getino M."/>
            <person name="Pursley I."/>
            <person name="Horton D.L."/>
            <person name="Alikhan N.F."/>
            <person name="Baker D."/>
            <person name="Gharbi K."/>
            <person name="Hall N."/>
            <person name="Watson M."/>
            <person name="Adriaenssens E.M."/>
            <person name="Foster-Nyarko E."/>
            <person name="Jarju S."/>
            <person name="Secka A."/>
            <person name="Antonio M."/>
            <person name="Oren A."/>
            <person name="Chaudhuri R.R."/>
            <person name="La Ragione R."/>
            <person name="Hildebrand F."/>
            <person name="Pallen M.J."/>
        </authorList>
    </citation>
    <scope>NUCLEOTIDE SEQUENCE</scope>
    <source>
        <strain evidence="4">ChiSxjej2B14-8506</strain>
    </source>
</reference>
<organism evidence="4 5">
    <name type="scientific">Candidatus Fimadaptatus faecigallinarum</name>
    <dbReference type="NCBI Taxonomy" id="2840814"/>
    <lineage>
        <taxon>Bacteria</taxon>
        <taxon>Bacillati</taxon>
        <taxon>Bacillota</taxon>
        <taxon>Clostridia</taxon>
        <taxon>Eubacteriales</taxon>
        <taxon>Candidatus Fimadaptatus</taxon>
    </lineage>
</organism>
<sequence length="354" mass="40308">MFLDKRLFTQISQVLSRISLPVTVMDDTGRVLLPDDLDRVLPLPQHGLDVPGQPLTMGQYVLVRTDSNPVLVLSVQGQGQAAVDCATLAGALISAISRNMVPHADREDALRSILREEIEGAELESLAQEYHMDLDKTRSVITMHLVNVDAETIQQVLSDAMQWLGNDMMVEMDRHTLVLIKTMDELHSFEDMEQFALAVQNTLMAETNYHVLIGLGDPKKSLSQLGESFRESRRAIDVGRVYAPEDGVYVYRRLLLERFLADVPRDMGLRYNAMMFNRKTARLFNEEMIHTIEKFFENSLNLSETARQLYIHRNTLVYRLDKVQRITGLDLRAFDDAVTFKMMMLLGKSGMEKT</sequence>
<evidence type="ECO:0000313" key="4">
    <source>
        <dbReference type="EMBL" id="HIU45970.1"/>
    </source>
</evidence>
<dbReference type="InterPro" id="IPR009057">
    <property type="entry name" value="Homeodomain-like_sf"/>
</dbReference>
<feature type="domain" description="CdaR GGDEF-like" evidence="3">
    <location>
        <begin position="121"/>
        <end position="238"/>
    </location>
</feature>
<evidence type="ECO:0000256" key="1">
    <source>
        <dbReference type="ARBA" id="ARBA00006754"/>
    </source>
</evidence>
<comment type="similarity">
    <text evidence="1">Belongs to the CdaR family.</text>
</comment>
<dbReference type="InterPro" id="IPR041522">
    <property type="entry name" value="CdaR_GGDEF"/>
</dbReference>
<evidence type="ECO:0000313" key="5">
    <source>
        <dbReference type="Proteomes" id="UP000824123"/>
    </source>
</evidence>
<dbReference type="SUPFAM" id="SSF46689">
    <property type="entry name" value="Homeodomain-like"/>
    <property type="match status" value="1"/>
</dbReference>
<evidence type="ECO:0000259" key="3">
    <source>
        <dbReference type="Pfam" id="PF17853"/>
    </source>
</evidence>
<feature type="non-terminal residue" evidence="4">
    <location>
        <position position="354"/>
    </location>
</feature>
<protein>
    <submittedName>
        <fullName evidence="4">Helix-turn-helix domain-containing protein</fullName>
    </submittedName>
</protein>
<dbReference type="EMBL" id="DVNK01000013">
    <property type="protein sequence ID" value="HIU45970.1"/>
    <property type="molecule type" value="Genomic_DNA"/>
</dbReference>
<dbReference type="PANTHER" id="PTHR33744">
    <property type="entry name" value="CARBOHYDRATE DIACID REGULATOR"/>
    <property type="match status" value="1"/>
</dbReference>
<gene>
    <name evidence="4" type="ORF">IAC59_01765</name>
</gene>
<dbReference type="InterPro" id="IPR042070">
    <property type="entry name" value="PucR_C-HTH_sf"/>
</dbReference>
<name>A0A9D1LQ44_9FIRM</name>
<comment type="caution">
    <text evidence="4">The sequence shown here is derived from an EMBL/GenBank/DDBJ whole genome shotgun (WGS) entry which is preliminary data.</text>
</comment>
<accession>A0A9D1LQ44</accession>
<dbReference type="Pfam" id="PF13556">
    <property type="entry name" value="HTH_30"/>
    <property type="match status" value="1"/>
</dbReference>
<feature type="domain" description="PucR C-terminal helix-turn-helix" evidence="2">
    <location>
        <begin position="289"/>
        <end position="344"/>
    </location>
</feature>
<dbReference type="InterPro" id="IPR051448">
    <property type="entry name" value="CdaR-like_regulators"/>
</dbReference>
<evidence type="ECO:0000259" key="2">
    <source>
        <dbReference type="Pfam" id="PF13556"/>
    </source>
</evidence>
<reference evidence="4" key="1">
    <citation type="submission" date="2020-10" db="EMBL/GenBank/DDBJ databases">
        <authorList>
            <person name="Gilroy R."/>
        </authorList>
    </citation>
    <scope>NUCLEOTIDE SEQUENCE</scope>
    <source>
        <strain evidence="4">ChiSxjej2B14-8506</strain>
    </source>
</reference>
<dbReference type="Proteomes" id="UP000824123">
    <property type="component" value="Unassembled WGS sequence"/>
</dbReference>
<proteinExistence type="inferred from homology"/>
<dbReference type="Pfam" id="PF17853">
    <property type="entry name" value="GGDEF_2"/>
    <property type="match status" value="1"/>
</dbReference>